<dbReference type="AlphaFoldDB" id="A0AAX0B2X4"/>
<protein>
    <submittedName>
        <fullName evidence="3">Transcriptional regulator with XRE-family HTH domain</fullName>
    </submittedName>
</protein>
<dbReference type="SUPFAM" id="SSF47413">
    <property type="entry name" value="lambda repressor-like DNA-binding domains"/>
    <property type="match status" value="1"/>
</dbReference>
<dbReference type="PANTHER" id="PTHR46558:SF11">
    <property type="entry name" value="HTH-TYPE TRANSCRIPTIONAL REGULATOR XRE"/>
    <property type="match status" value="1"/>
</dbReference>
<dbReference type="Gene3D" id="1.10.260.40">
    <property type="entry name" value="lambda repressor-like DNA-binding domains"/>
    <property type="match status" value="1"/>
</dbReference>
<dbReference type="PROSITE" id="PS50943">
    <property type="entry name" value="HTH_CROC1"/>
    <property type="match status" value="1"/>
</dbReference>
<evidence type="ECO:0000256" key="1">
    <source>
        <dbReference type="ARBA" id="ARBA00023125"/>
    </source>
</evidence>
<dbReference type="Proteomes" id="UP001193748">
    <property type="component" value="Unassembled WGS sequence"/>
</dbReference>
<name>A0AAX0B2X4_CLOBE</name>
<proteinExistence type="predicted"/>
<feature type="domain" description="HTH cro/C1-type" evidence="2">
    <location>
        <begin position="13"/>
        <end position="57"/>
    </location>
</feature>
<dbReference type="InterPro" id="IPR001387">
    <property type="entry name" value="Cro/C1-type_HTH"/>
</dbReference>
<keyword evidence="1" id="KW-0238">DNA-binding</keyword>
<dbReference type="CDD" id="cd00093">
    <property type="entry name" value="HTH_XRE"/>
    <property type="match status" value="1"/>
</dbReference>
<sequence>MRSNLVFARGEKSQQDVARDIGISQKTLSALERGYRNPSIDLMKKIQSYYQVSMITLFEDIFAF</sequence>
<evidence type="ECO:0000313" key="3">
    <source>
        <dbReference type="EMBL" id="NRT89471.1"/>
    </source>
</evidence>
<comment type="caution">
    <text evidence="3">The sequence shown here is derived from an EMBL/GenBank/DDBJ whole genome shotgun (WGS) entry which is preliminary data.</text>
</comment>
<dbReference type="GO" id="GO:0003677">
    <property type="term" value="F:DNA binding"/>
    <property type="evidence" value="ECO:0007669"/>
    <property type="project" value="UniProtKB-KW"/>
</dbReference>
<gene>
    <name evidence="3" type="ORF">B0H41_003150</name>
</gene>
<dbReference type="InterPro" id="IPR010982">
    <property type="entry name" value="Lambda_DNA-bd_dom_sf"/>
</dbReference>
<accession>A0AAX0B2X4</accession>
<dbReference type="PANTHER" id="PTHR46558">
    <property type="entry name" value="TRACRIPTIONAL REGULATORY PROTEIN-RELATED-RELATED"/>
    <property type="match status" value="1"/>
</dbReference>
<dbReference type="RefSeq" id="WP_173711223.1">
    <property type="nucleotide sequence ID" value="NZ_JABSWW010000001.1"/>
</dbReference>
<evidence type="ECO:0000313" key="4">
    <source>
        <dbReference type="Proteomes" id="UP001193748"/>
    </source>
</evidence>
<dbReference type="EMBL" id="JABSWW010000001">
    <property type="protein sequence ID" value="NRT89471.1"/>
    <property type="molecule type" value="Genomic_DNA"/>
</dbReference>
<reference evidence="3" key="2">
    <citation type="journal article" date="2022" name="Nat. Biotechnol.">
        <title>Carbon-negative production of acetone and isopropanol by gas fermentation at industrial pilot scale.</title>
        <authorList>
            <person name="Liew F.E."/>
            <person name="Nogle R."/>
            <person name="Abdalla T."/>
            <person name="Rasor B.J."/>
            <person name="Canter C."/>
            <person name="Jensen R.O."/>
            <person name="Wang L."/>
            <person name="Strutz J."/>
            <person name="Chirania P."/>
            <person name="De Tissera S."/>
            <person name="Mueller A.P."/>
            <person name="Ruan Z."/>
            <person name="Gao A."/>
            <person name="Tran L."/>
            <person name="Engle N.L."/>
            <person name="Bromley J.C."/>
            <person name="Daniell J."/>
            <person name="Conrado R."/>
            <person name="Tschaplinski T.J."/>
            <person name="Giannone R.J."/>
            <person name="Hettich R.L."/>
            <person name="Karim A.S."/>
            <person name="Simpson S.D."/>
            <person name="Brown S.D."/>
            <person name="Leang C."/>
            <person name="Jewett M.C."/>
            <person name="Kopke M."/>
        </authorList>
    </citation>
    <scope>NUCLEOTIDE SEQUENCE</scope>
    <source>
        <strain evidence="3">DJ080</strain>
    </source>
</reference>
<dbReference type="SMART" id="SM00530">
    <property type="entry name" value="HTH_XRE"/>
    <property type="match status" value="1"/>
</dbReference>
<dbReference type="Pfam" id="PF01381">
    <property type="entry name" value="HTH_3"/>
    <property type="match status" value="1"/>
</dbReference>
<reference evidence="3" key="1">
    <citation type="submission" date="2020-05" db="EMBL/GenBank/DDBJ databases">
        <authorList>
            <person name="Brown S."/>
            <person name="Huntemann M."/>
            <person name="Clum A."/>
            <person name="Spunde A."/>
            <person name="Palaniappan K."/>
            <person name="Ritter S."/>
            <person name="Mikhailova N."/>
            <person name="Chen I.-M."/>
            <person name="Stamatis D."/>
            <person name="Reddy T."/>
            <person name="O'Malley R."/>
            <person name="Daum C."/>
            <person name="Shapiro N."/>
            <person name="Ivanova N."/>
            <person name="Kyrpides N."/>
            <person name="Woyke T."/>
        </authorList>
    </citation>
    <scope>NUCLEOTIDE SEQUENCE</scope>
    <source>
        <strain evidence="3">DJ080</strain>
    </source>
</reference>
<evidence type="ECO:0000259" key="2">
    <source>
        <dbReference type="PROSITE" id="PS50943"/>
    </source>
</evidence>
<organism evidence="3 4">
    <name type="scientific">Clostridium beijerinckii</name>
    <name type="common">Clostridium MP</name>
    <dbReference type="NCBI Taxonomy" id="1520"/>
    <lineage>
        <taxon>Bacteria</taxon>
        <taxon>Bacillati</taxon>
        <taxon>Bacillota</taxon>
        <taxon>Clostridia</taxon>
        <taxon>Eubacteriales</taxon>
        <taxon>Clostridiaceae</taxon>
        <taxon>Clostridium</taxon>
    </lineage>
</organism>